<feature type="transmembrane region" description="Helical" evidence="2">
    <location>
        <begin position="28"/>
        <end position="44"/>
    </location>
</feature>
<evidence type="ECO:0000256" key="2">
    <source>
        <dbReference type="SAM" id="Phobius"/>
    </source>
</evidence>
<evidence type="ECO:0000313" key="4">
    <source>
        <dbReference type="Proteomes" id="UP000503483"/>
    </source>
</evidence>
<keyword evidence="2" id="KW-0812">Transmembrane</keyword>
<organism evidence="3 4">
    <name type="scientific">Arcobacter acticola</name>
    <dbReference type="NCBI Taxonomy" id="1849015"/>
    <lineage>
        <taxon>Bacteria</taxon>
        <taxon>Pseudomonadati</taxon>
        <taxon>Campylobacterota</taxon>
        <taxon>Epsilonproteobacteria</taxon>
        <taxon>Campylobacterales</taxon>
        <taxon>Arcobacteraceae</taxon>
        <taxon>Arcobacter</taxon>
    </lineage>
</organism>
<feature type="region of interest" description="Disordered" evidence="1">
    <location>
        <begin position="230"/>
        <end position="257"/>
    </location>
</feature>
<reference evidence="3 4" key="1">
    <citation type="submission" date="2019-08" db="EMBL/GenBank/DDBJ databases">
        <title>Complete genome sequence of Arcobacter acticola.</title>
        <authorList>
            <person name="Miller W."/>
        </authorList>
    </citation>
    <scope>NUCLEOTIDE SEQUENCE [LARGE SCALE GENOMIC DNA]</scope>
    <source>
        <strain evidence="3 4">KCTC 52212</strain>
    </source>
</reference>
<proteinExistence type="predicted"/>
<protein>
    <recommendedName>
        <fullName evidence="5">DUF4412 domain-containing protein</fullName>
    </recommendedName>
</protein>
<evidence type="ECO:0008006" key="5">
    <source>
        <dbReference type="Google" id="ProtNLM"/>
    </source>
</evidence>
<evidence type="ECO:0000256" key="1">
    <source>
        <dbReference type="SAM" id="MobiDB-lite"/>
    </source>
</evidence>
<dbReference type="AlphaFoldDB" id="A0A6M8EH14"/>
<accession>A0A6M8EH14</accession>
<dbReference type="Proteomes" id="UP000503483">
    <property type="component" value="Chromosome"/>
</dbReference>
<sequence>MKSIAKLSYYLYTSANLLEDEKVKKSKYIFIFLLVGVVNLFAAANRYDIKSGMVEYEIVGEGDVGGNSAALSGTSKLYFKDFGNVELTDEKIQQTVMKEIEEERTVTKIMGDKIYNVDFTDEVTYTQKMVIDDEEPTLNVKNKEAFISMGAKNLGVEKVLGYDCDVWQLGEDRIWVYNSVPLKLITKSLGLVQIQEAKLAVFNITIKEDKFKLPPFPVKAMEEIIGDNYTEEASSSSIEEENKTISNLIKQSEKSKK</sequence>
<gene>
    <name evidence="3" type="ORF">AACT_2301</name>
</gene>
<keyword evidence="4" id="KW-1185">Reference proteome</keyword>
<evidence type="ECO:0000313" key="3">
    <source>
        <dbReference type="EMBL" id="QKE29422.1"/>
    </source>
</evidence>
<name>A0A6M8EH14_9BACT</name>
<keyword evidence="2" id="KW-1133">Transmembrane helix</keyword>
<keyword evidence="2" id="KW-0472">Membrane</keyword>
<dbReference type="EMBL" id="CP042652">
    <property type="protein sequence ID" value="QKE29422.1"/>
    <property type="molecule type" value="Genomic_DNA"/>
</dbReference>
<dbReference type="KEGG" id="paco:AACT_2301"/>